<evidence type="ECO:0000256" key="7">
    <source>
        <dbReference type="ARBA" id="ARBA00058683"/>
    </source>
</evidence>
<dbReference type="GO" id="GO:0016627">
    <property type="term" value="F:oxidoreductase activity, acting on the CH-CH group of donors"/>
    <property type="evidence" value="ECO:0007669"/>
    <property type="project" value="InterPro"/>
</dbReference>
<dbReference type="RefSeq" id="WP_092938850.1">
    <property type="nucleotide sequence ID" value="NZ_FONX01000003.1"/>
</dbReference>
<dbReference type="InterPro" id="IPR013786">
    <property type="entry name" value="AcylCoA_DH/ox_N"/>
</dbReference>
<evidence type="ECO:0000256" key="2">
    <source>
        <dbReference type="ARBA" id="ARBA00009347"/>
    </source>
</evidence>
<feature type="domain" description="Acyl-CoA dehydrogenase/oxidase C-terminal" evidence="10">
    <location>
        <begin position="288"/>
        <end position="454"/>
    </location>
</feature>
<evidence type="ECO:0000256" key="4">
    <source>
        <dbReference type="ARBA" id="ARBA00022827"/>
    </source>
</evidence>
<keyword evidence="5" id="KW-0560">Oxidoreductase</keyword>
<dbReference type="Proteomes" id="UP000199119">
    <property type="component" value="Unassembled WGS sequence"/>
</dbReference>
<dbReference type="AlphaFoldDB" id="A0A1I2C5P1"/>
<dbReference type="InterPro" id="IPR037069">
    <property type="entry name" value="AcylCoA_DH/ox_N_sf"/>
</dbReference>
<dbReference type="Pfam" id="PF02771">
    <property type="entry name" value="Acyl-CoA_dh_N"/>
    <property type="match status" value="1"/>
</dbReference>
<evidence type="ECO:0000259" key="10">
    <source>
        <dbReference type="Pfam" id="PF00441"/>
    </source>
</evidence>
<dbReference type="STRING" id="1177982.SAMN04489711_103382"/>
<evidence type="ECO:0000256" key="6">
    <source>
        <dbReference type="ARBA" id="ARBA00051388"/>
    </source>
</evidence>
<dbReference type="InterPro" id="IPR025878">
    <property type="entry name" value="Acyl-CoA_dh-like_C_dom"/>
</dbReference>
<name>A0A1I2C5P1_9BURK</name>
<comment type="cofactor">
    <cofactor evidence="1">
        <name>FAD</name>
        <dbReference type="ChEBI" id="CHEBI:57692"/>
    </cofactor>
</comment>
<dbReference type="EC" id="1.3.99.41" evidence="8"/>
<dbReference type="FunFam" id="2.40.110.10:FF:000031">
    <property type="entry name" value="Acyl-CoA dehydrogenase, putative"/>
    <property type="match status" value="1"/>
</dbReference>
<dbReference type="PANTHER" id="PTHR42803:SF1">
    <property type="entry name" value="BROAD-SPECIFICITY LINEAR ACYL-COA DEHYDROGENASE FADE5"/>
    <property type="match status" value="1"/>
</dbReference>
<evidence type="ECO:0000256" key="9">
    <source>
        <dbReference type="ARBA" id="ARBA00069043"/>
    </source>
</evidence>
<feature type="domain" description="Acetyl-CoA dehydrogenase-like C-terminal" evidence="13">
    <location>
        <begin position="480"/>
        <end position="601"/>
    </location>
</feature>
<comment type="similarity">
    <text evidence="2">Belongs to the acyl-CoA dehydrogenase family.</text>
</comment>
<dbReference type="PANTHER" id="PTHR42803">
    <property type="entry name" value="ACYL-COA DEHYDROGENASE"/>
    <property type="match status" value="1"/>
</dbReference>
<evidence type="ECO:0000256" key="1">
    <source>
        <dbReference type="ARBA" id="ARBA00001974"/>
    </source>
</evidence>
<dbReference type="InterPro" id="IPR046373">
    <property type="entry name" value="Acyl-CoA_Oxase/DH_mid-dom_sf"/>
</dbReference>
<dbReference type="GO" id="GO:0050660">
    <property type="term" value="F:flavin adenine dinucleotide binding"/>
    <property type="evidence" value="ECO:0007669"/>
    <property type="project" value="InterPro"/>
</dbReference>
<dbReference type="InterPro" id="IPR009100">
    <property type="entry name" value="AcylCoA_DH/oxidase_NM_dom_sf"/>
</dbReference>
<dbReference type="InterPro" id="IPR036250">
    <property type="entry name" value="AcylCo_DH-like_C"/>
</dbReference>
<sequence>MPSYTPPLRDMQFVMHEVFRVSDEFKAMPKHAEVDEDTINAVLEEAGKFAAGVAFPLNISGDEEGCTLDKQTHEVTTPKGFKEAYAQYVEGGWAALSCDPEYGGQGLPFVVNQCLYEMLNSANQAWTMYPGLSHGAYEALLAHGTDEQKKTYLPKLVSGEWTGTMCLTEPHCGTDLGMLRTKAEPVAGAPEGTYRITGNKIFISAGEHDFTENIVHLVLARLPDAPKGSKGISLFVVPKYHVNADGSLGERNPIFCAGLEHKMGIHGNATAQIAIDGAIGTLVGQPHKGLQAMFVMMNAARLGVGNQSLGLTEVAFQNALAYAKDRIQMRSLSGTKAKDKDADPIIVHPDVRKMLLTAKAYAEGARALQIYCTLLLDKAHSHPDEKVRKDSDELVALLTPIVKAFITDNGHISTNACMQVFGGHGFIKEWGMEQFVRDNRINMIYEGTNTIQSLDLLGRKVLGNNGATLKKLGKLVARLVEEEGVNEKMAEFINPVAYLGDQMTKFTTEIGFKGFQNPDEVGAAAVDYLRVAGHLVFGYLFARMAQVALREIAAAEKEGKPTDPFYQAKLQTARFYFAKLFPETATLMRTARAGAKPLMDTDAALA</sequence>
<dbReference type="Gene3D" id="2.40.110.10">
    <property type="entry name" value="Butyryl-CoA Dehydrogenase, subunit A, domain 2"/>
    <property type="match status" value="1"/>
</dbReference>
<reference evidence="15" key="1">
    <citation type="submission" date="2016-10" db="EMBL/GenBank/DDBJ databases">
        <authorList>
            <person name="Varghese N."/>
            <person name="Submissions S."/>
        </authorList>
    </citation>
    <scope>NUCLEOTIDE SEQUENCE [LARGE SCALE GENOMIC DNA]</scope>
    <source>
        <strain evidence="15">DSM 27981</strain>
    </source>
</reference>
<keyword evidence="4" id="KW-0274">FAD</keyword>
<dbReference type="SUPFAM" id="SSF47203">
    <property type="entry name" value="Acyl-CoA dehydrogenase C-terminal domain-like"/>
    <property type="match status" value="1"/>
</dbReference>
<evidence type="ECO:0000259" key="11">
    <source>
        <dbReference type="Pfam" id="PF02770"/>
    </source>
</evidence>
<gene>
    <name evidence="14" type="ORF">SAMN04489711_103382</name>
</gene>
<dbReference type="InterPro" id="IPR009075">
    <property type="entry name" value="AcylCo_DH/oxidase_C"/>
</dbReference>
<dbReference type="Gene3D" id="1.20.140.10">
    <property type="entry name" value="Butyryl-CoA Dehydrogenase, subunit A, domain 3"/>
    <property type="match status" value="1"/>
</dbReference>
<comment type="catalytic activity">
    <reaction evidence="6">
        <text>3-(methylsulfanyl)propanoyl-CoA + oxidized [electron-transfer flavoprotein] + H(+) = 3-(methylsulfanyl)acryloyl-CoA + reduced [electron-transfer flavoprotein]</text>
        <dbReference type="Rhea" id="RHEA:52612"/>
        <dbReference type="Rhea" id="RHEA-COMP:10685"/>
        <dbReference type="Rhea" id="RHEA-COMP:10686"/>
        <dbReference type="ChEBI" id="CHEBI:15378"/>
        <dbReference type="ChEBI" id="CHEBI:57692"/>
        <dbReference type="ChEBI" id="CHEBI:58307"/>
        <dbReference type="ChEBI" id="CHEBI:82815"/>
        <dbReference type="ChEBI" id="CHEBI:84994"/>
        <dbReference type="EC" id="1.3.99.41"/>
    </reaction>
    <physiologicalReaction direction="left-to-right" evidence="6">
        <dbReference type="Rhea" id="RHEA:52613"/>
    </physiologicalReaction>
</comment>
<evidence type="ECO:0000259" key="12">
    <source>
        <dbReference type="Pfam" id="PF02771"/>
    </source>
</evidence>
<evidence type="ECO:0000256" key="8">
    <source>
        <dbReference type="ARBA" id="ARBA00066694"/>
    </source>
</evidence>
<dbReference type="Pfam" id="PF12806">
    <property type="entry name" value="Acyl-CoA_dh_C"/>
    <property type="match status" value="1"/>
</dbReference>
<evidence type="ECO:0000256" key="3">
    <source>
        <dbReference type="ARBA" id="ARBA00022630"/>
    </source>
</evidence>
<keyword evidence="3" id="KW-0285">Flavoprotein</keyword>
<dbReference type="EMBL" id="FONX01000003">
    <property type="protein sequence ID" value="SFE63133.1"/>
    <property type="molecule type" value="Genomic_DNA"/>
</dbReference>
<dbReference type="OrthoDB" id="9764895at2"/>
<feature type="domain" description="Acyl-CoA oxidase/dehydrogenase middle" evidence="11">
    <location>
        <begin position="165"/>
        <end position="276"/>
    </location>
</feature>
<protein>
    <recommendedName>
        <fullName evidence="9">3-methylmercaptopropionyl-CoA dehydrogenase</fullName>
        <ecNumber evidence="8">1.3.99.41</ecNumber>
    </recommendedName>
</protein>
<dbReference type="InterPro" id="IPR006091">
    <property type="entry name" value="Acyl-CoA_Oxase/DH_mid-dom"/>
</dbReference>
<comment type="function">
    <text evidence="7">Involved in the assimilation of dimethylsulphoniopropionate (DMSP), an important compound in the fixation of carbon in marine phytoplankton, by mediating the conversion of 3-(methylthio)propanoyl-CoA (MMPA-CoA) to 3-(methylthio)acryloyl-CoA (MTA-CoA).</text>
</comment>
<feature type="domain" description="Acyl-CoA dehydrogenase/oxidase N-terminal" evidence="12">
    <location>
        <begin position="82"/>
        <end position="160"/>
    </location>
</feature>
<dbReference type="SUPFAM" id="SSF56645">
    <property type="entry name" value="Acyl-CoA dehydrogenase NM domain-like"/>
    <property type="match status" value="1"/>
</dbReference>
<dbReference type="Pfam" id="PF02770">
    <property type="entry name" value="Acyl-CoA_dh_M"/>
    <property type="match status" value="1"/>
</dbReference>
<dbReference type="InterPro" id="IPR052166">
    <property type="entry name" value="Diverse_Acyl-CoA_DH"/>
</dbReference>
<evidence type="ECO:0000313" key="14">
    <source>
        <dbReference type="EMBL" id="SFE63133.1"/>
    </source>
</evidence>
<keyword evidence="15" id="KW-1185">Reference proteome</keyword>
<accession>A0A1I2C5P1</accession>
<organism evidence="14 15">
    <name type="scientific">Paracidovorax wautersii</name>
    <dbReference type="NCBI Taxonomy" id="1177982"/>
    <lineage>
        <taxon>Bacteria</taxon>
        <taxon>Pseudomonadati</taxon>
        <taxon>Pseudomonadota</taxon>
        <taxon>Betaproteobacteria</taxon>
        <taxon>Burkholderiales</taxon>
        <taxon>Comamonadaceae</taxon>
        <taxon>Paracidovorax</taxon>
    </lineage>
</organism>
<evidence type="ECO:0000256" key="5">
    <source>
        <dbReference type="ARBA" id="ARBA00023002"/>
    </source>
</evidence>
<evidence type="ECO:0000313" key="15">
    <source>
        <dbReference type="Proteomes" id="UP000199119"/>
    </source>
</evidence>
<evidence type="ECO:0000259" key="13">
    <source>
        <dbReference type="Pfam" id="PF12806"/>
    </source>
</evidence>
<dbReference type="Pfam" id="PF00441">
    <property type="entry name" value="Acyl-CoA_dh_1"/>
    <property type="match status" value="1"/>
</dbReference>
<proteinExistence type="inferred from homology"/>
<dbReference type="Gene3D" id="1.10.540.10">
    <property type="entry name" value="Acyl-CoA dehydrogenase/oxidase, N-terminal domain"/>
    <property type="match status" value="1"/>
</dbReference>